<accession>A0A7X2IX92</accession>
<evidence type="ECO:0000313" key="3">
    <source>
        <dbReference type="Proteomes" id="UP000448867"/>
    </source>
</evidence>
<dbReference type="EMBL" id="WKKI01000003">
    <property type="protein sequence ID" value="MRX71142.1"/>
    <property type="molecule type" value="Genomic_DNA"/>
</dbReference>
<comment type="caution">
    <text evidence="2">The sequence shown here is derived from an EMBL/GenBank/DDBJ whole genome shotgun (WGS) entry which is preliminary data.</text>
</comment>
<evidence type="ECO:0008006" key="4">
    <source>
        <dbReference type="Google" id="ProtNLM"/>
    </source>
</evidence>
<evidence type="ECO:0000256" key="1">
    <source>
        <dbReference type="SAM" id="MobiDB-lite"/>
    </source>
</evidence>
<name>A0A7X2IX92_9BACI</name>
<feature type="region of interest" description="Disordered" evidence="1">
    <location>
        <begin position="79"/>
        <end position="103"/>
    </location>
</feature>
<dbReference type="OrthoDB" id="2361717at2"/>
<gene>
    <name evidence="2" type="ORF">GJU40_03020</name>
</gene>
<proteinExistence type="predicted"/>
<sequence>MNIHISKLLEKMEQELQLARQAGDENRIREHVLVVQSLCEVILDSGQASAPASFSSQNQAPGADEFTALELQKMMGISQQKSSVSSQNVLKEDDANGHSLFDF</sequence>
<dbReference type="InterPro" id="IPR035218">
    <property type="entry name" value="DUF5327"/>
</dbReference>
<dbReference type="AlphaFoldDB" id="A0A7X2IX92"/>
<protein>
    <recommendedName>
        <fullName evidence="4">YwdI family protein</fullName>
    </recommendedName>
</protein>
<dbReference type="RefSeq" id="WP_154306278.1">
    <property type="nucleotide sequence ID" value="NZ_WKKI01000003.1"/>
</dbReference>
<dbReference type="Proteomes" id="UP000448867">
    <property type="component" value="Unassembled WGS sequence"/>
</dbReference>
<dbReference type="Pfam" id="PF17261">
    <property type="entry name" value="DUF5327"/>
    <property type="match status" value="1"/>
</dbReference>
<evidence type="ECO:0000313" key="2">
    <source>
        <dbReference type="EMBL" id="MRX71142.1"/>
    </source>
</evidence>
<organism evidence="2 3">
    <name type="scientific">Metabacillus lacus</name>
    <dbReference type="NCBI Taxonomy" id="1983721"/>
    <lineage>
        <taxon>Bacteria</taxon>
        <taxon>Bacillati</taxon>
        <taxon>Bacillota</taxon>
        <taxon>Bacilli</taxon>
        <taxon>Bacillales</taxon>
        <taxon>Bacillaceae</taxon>
        <taxon>Metabacillus</taxon>
    </lineage>
</organism>
<reference evidence="2 3" key="1">
    <citation type="submission" date="2019-11" db="EMBL/GenBank/DDBJ databases">
        <title>Bacillus lacus genome.</title>
        <authorList>
            <person name="Allen C.J."/>
            <person name="Newman J.D."/>
        </authorList>
    </citation>
    <scope>NUCLEOTIDE SEQUENCE [LARGE SCALE GENOMIC DNA]</scope>
    <source>
        <strain evidence="2 3">KCTC 33946</strain>
    </source>
</reference>
<keyword evidence="3" id="KW-1185">Reference proteome</keyword>